<evidence type="ECO:0000313" key="5">
    <source>
        <dbReference type="Proteomes" id="UP001373714"/>
    </source>
</evidence>
<dbReference type="InterPro" id="IPR044861">
    <property type="entry name" value="IPNS-like_FE2OG_OXY"/>
</dbReference>
<feature type="domain" description="Fe2OG dioxygenase" evidence="3">
    <location>
        <begin position="168"/>
        <end position="269"/>
    </location>
</feature>
<keyword evidence="2" id="KW-0408">Iron</keyword>
<proteinExistence type="inferred from homology"/>
<evidence type="ECO:0000313" key="4">
    <source>
        <dbReference type="EMBL" id="KAK6354059.1"/>
    </source>
</evidence>
<evidence type="ECO:0000256" key="1">
    <source>
        <dbReference type="ARBA" id="ARBA00008056"/>
    </source>
</evidence>
<keyword evidence="5" id="KW-1185">Reference proteome</keyword>
<evidence type="ECO:0000259" key="3">
    <source>
        <dbReference type="PROSITE" id="PS51471"/>
    </source>
</evidence>
<accession>A0AAV9V368</accession>
<dbReference type="InterPro" id="IPR027443">
    <property type="entry name" value="IPNS-like_sf"/>
</dbReference>
<reference evidence="4 5" key="1">
    <citation type="submission" date="2019-10" db="EMBL/GenBank/DDBJ databases">
        <authorList>
            <person name="Palmer J.M."/>
        </authorList>
    </citation>
    <scope>NUCLEOTIDE SEQUENCE [LARGE SCALE GENOMIC DNA]</scope>
    <source>
        <strain evidence="4 5">TWF730</strain>
    </source>
</reference>
<dbReference type="Proteomes" id="UP001373714">
    <property type="component" value="Unassembled WGS sequence"/>
</dbReference>
<comment type="caution">
    <text evidence="4">The sequence shown here is derived from an EMBL/GenBank/DDBJ whole genome shotgun (WGS) entry which is preliminary data.</text>
</comment>
<dbReference type="InterPro" id="IPR050231">
    <property type="entry name" value="Iron_ascorbate_oxido_reductase"/>
</dbReference>
<dbReference type="AlphaFoldDB" id="A0AAV9V368"/>
<dbReference type="PROSITE" id="PS51471">
    <property type="entry name" value="FE2OG_OXY"/>
    <property type="match status" value="1"/>
</dbReference>
<dbReference type="EMBL" id="JAVHNS010000005">
    <property type="protein sequence ID" value="KAK6354059.1"/>
    <property type="molecule type" value="Genomic_DNA"/>
</dbReference>
<comment type="similarity">
    <text evidence="1 2">Belongs to the iron/ascorbate-dependent oxidoreductase family.</text>
</comment>
<name>A0AAV9V368_9PEZI</name>
<dbReference type="GO" id="GO:0046872">
    <property type="term" value="F:metal ion binding"/>
    <property type="evidence" value="ECO:0007669"/>
    <property type="project" value="UniProtKB-KW"/>
</dbReference>
<keyword evidence="2" id="KW-0479">Metal-binding</keyword>
<organism evidence="4 5">
    <name type="scientific">Orbilia blumenaviensis</name>
    <dbReference type="NCBI Taxonomy" id="1796055"/>
    <lineage>
        <taxon>Eukaryota</taxon>
        <taxon>Fungi</taxon>
        <taxon>Dikarya</taxon>
        <taxon>Ascomycota</taxon>
        <taxon>Pezizomycotina</taxon>
        <taxon>Orbiliomycetes</taxon>
        <taxon>Orbiliales</taxon>
        <taxon>Orbiliaceae</taxon>
        <taxon>Orbilia</taxon>
    </lineage>
</organism>
<protein>
    <recommendedName>
        <fullName evidence="3">Fe2OG dioxygenase domain-containing protein</fullName>
    </recommendedName>
</protein>
<dbReference type="SUPFAM" id="SSF51197">
    <property type="entry name" value="Clavaminate synthase-like"/>
    <property type="match status" value="1"/>
</dbReference>
<sequence length="283" mass="32105">MAPSCSKAVVGDTVIDVAPLEVISLQRLLENDENERGRLEHAATSLGFFYVDLRGSQQYLNDVGQLYTTTERYFTQPHEYLTRDFHENDEFRGYKGGKNWGSLEIPRDDIFDQNKPLPPAFQLDSATVKRFIGSSHEMAHTILGQLSKSLWPGSEAWLEEKHRIGEKSKSSLKVYRGPALARRVDVGDNTHTDGGSLTLLYTNKWGTQVELPWNKEWAWIEAKPEHAIVNVGDTLQALSGGKLYSCRHRVSQPVDGFEERWAVTYFFRPEDGTQLAPLRIVSH</sequence>
<dbReference type="PANTHER" id="PTHR47990">
    <property type="entry name" value="2-OXOGLUTARATE (2OG) AND FE(II)-DEPENDENT OXYGENASE SUPERFAMILY PROTEIN-RELATED"/>
    <property type="match status" value="1"/>
</dbReference>
<evidence type="ECO:0000256" key="2">
    <source>
        <dbReference type="RuleBase" id="RU003682"/>
    </source>
</evidence>
<dbReference type="Pfam" id="PF03171">
    <property type="entry name" value="2OG-FeII_Oxy"/>
    <property type="match status" value="1"/>
</dbReference>
<gene>
    <name evidence="4" type="ORF">TWF730_008477</name>
</gene>
<dbReference type="GO" id="GO:0016491">
    <property type="term" value="F:oxidoreductase activity"/>
    <property type="evidence" value="ECO:0007669"/>
    <property type="project" value="UniProtKB-KW"/>
</dbReference>
<dbReference type="InterPro" id="IPR005123">
    <property type="entry name" value="Oxoglu/Fe-dep_dioxygenase_dom"/>
</dbReference>
<keyword evidence="2" id="KW-0560">Oxidoreductase</keyword>
<dbReference type="Gene3D" id="2.60.120.330">
    <property type="entry name" value="B-lactam Antibiotic, Isopenicillin N Synthase, Chain"/>
    <property type="match status" value="1"/>
</dbReference>